<evidence type="ECO:0000313" key="12">
    <source>
        <dbReference type="Proteomes" id="UP001501772"/>
    </source>
</evidence>
<evidence type="ECO:0000256" key="2">
    <source>
        <dbReference type="ARBA" id="ARBA00007613"/>
    </source>
</evidence>
<dbReference type="SUPFAM" id="SSF82693">
    <property type="entry name" value="Multidrug efflux transporter AcrB pore domain, PN1, PN2, PC1 and PC2 subdomains"/>
    <property type="match status" value="2"/>
</dbReference>
<dbReference type="Gene3D" id="1.20.1640.10">
    <property type="entry name" value="Multidrug efflux transporter AcrB transmembrane domain"/>
    <property type="match status" value="2"/>
</dbReference>
<keyword evidence="8 10" id="KW-0472">Membrane</keyword>
<dbReference type="Pfam" id="PF02321">
    <property type="entry name" value="OEP"/>
    <property type="match status" value="1"/>
</dbReference>
<dbReference type="InterPro" id="IPR027463">
    <property type="entry name" value="AcrB_DN_DC_subdom"/>
</dbReference>
<keyword evidence="7 10" id="KW-1133">Transmembrane helix</keyword>
<evidence type="ECO:0000256" key="1">
    <source>
        <dbReference type="ARBA" id="ARBA00004651"/>
    </source>
</evidence>
<dbReference type="Gene3D" id="1.20.1600.10">
    <property type="entry name" value="Outer membrane efflux proteins (OEP)"/>
    <property type="match status" value="1"/>
</dbReference>
<feature type="transmembrane region" description="Helical" evidence="10">
    <location>
        <begin position="394"/>
        <end position="417"/>
    </location>
</feature>
<evidence type="ECO:0000256" key="9">
    <source>
        <dbReference type="SAM" id="Coils"/>
    </source>
</evidence>
<feature type="transmembrane region" description="Helical" evidence="10">
    <location>
        <begin position="12"/>
        <end position="29"/>
    </location>
</feature>
<keyword evidence="6 10" id="KW-0812">Transmembrane</keyword>
<dbReference type="InterPro" id="IPR003423">
    <property type="entry name" value="OMP_efflux"/>
</dbReference>
<evidence type="ECO:0000256" key="6">
    <source>
        <dbReference type="ARBA" id="ARBA00022692"/>
    </source>
</evidence>
<dbReference type="PANTHER" id="PTHR32063">
    <property type="match status" value="1"/>
</dbReference>
<dbReference type="Gene3D" id="3.30.70.1430">
    <property type="entry name" value="Multidrug efflux transporter AcrB pore domain"/>
    <property type="match status" value="2"/>
</dbReference>
<dbReference type="NCBIfam" id="TIGR00914">
    <property type="entry name" value="2A0601"/>
    <property type="match status" value="1"/>
</dbReference>
<keyword evidence="9" id="KW-0175">Coiled coil</keyword>
<keyword evidence="12" id="KW-1185">Reference proteome</keyword>
<feature type="transmembrane region" description="Helical" evidence="10">
    <location>
        <begin position="368"/>
        <end position="388"/>
    </location>
</feature>
<comment type="caution">
    <text evidence="11">The sequence shown here is derived from an EMBL/GenBank/DDBJ whole genome shotgun (WGS) entry which is preliminary data.</text>
</comment>
<feature type="transmembrane region" description="Helical" evidence="10">
    <location>
        <begin position="973"/>
        <end position="994"/>
    </location>
</feature>
<feature type="transmembrane region" description="Helical" evidence="10">
    <location>
        <begin position="481"/>
        <end position="504"/>
    </location>
</feature>
<dbReference type="Gene3D" id="3.30.2090.10">
    <property type="entry name" value="Multidrug efflux transporter AcrB TolC docking domain, DN and DC subdomains"/>
    <property type="match status" value="2"/>
</dbReference>
<feature type="transmembrane region" description="Helical" evidence="10">
    <location>
        <begin position="449"/>
        <end position="469"/>
    </location>
</feature>
<dbReference type="SUPFAM" id="SSF82714">
    <property type="entry name" value="Multidrug efflux transporter AcrB TolC docking domain, DN and DC subdomains"/>
    <property type="match status" value="2"/>
</dbReference>
<dbReference type="PRINTS" id="PR00702">
    <property type="entry name" value="ACRIFLAVINRP"/>
</dbReference>
<comment type="subcellular location">
    <subcellularLocation>
        <location evidence="1">Cell membrane</location>
        <topology evidence="1">Multi-pass membrane protein</topology>
    </subcellularLocation>
</comment>
<evidence type="ECO:0000256" key="5">
    <source>
        <dbReference type="ARBA" id="ARBA00022475"/>
    </source>
</evidence>
<dbReference type="SUPFAM" id="SSF82866">
    <property type="entry name" value="Multidrug efflux transporter AcrB transmembrane domain"/>
    <property type="match status" value="2"/>
</dbReference>
<gene>
    <name evidence="11" type="ORF">GCM10022289_15890</name>
</gene>
<dbReference type="EMBL" id="BAABBY010000003">
    <property type="protein sequence ID" value="GAA4201861.1"/>
    <property type="molecule type" value="Genomic_DNA"/>
</dbReference>
<comment type="similarity">
    <text evidence="3">Belongs to the resistance-nodulation-cell division (RND) (TC 2.A.6) family.</text>
</comment>
<dbReference type="PANTHER" id="PTHR32063:SF24">
    <property type="entry name" value="CATION EFFLUX SYSTEM (ACRB_ACRD_ACRF FAMILY)"/>
    <property type="match status" value="1"/>
</dbReference>
<feature type="transmembrane region" description="Helical" evidence="10">
    <location>
        <begin position="902"/>
        <end position="921"/>
    </location>
</feature>
<evidence type="ECO:0000313" key="11">
    <source>
        <dbReference type="EMBL" id="GAA4201861.1"/>
    </source>
</evidence>
<feature type="transmembrane region" description="Helical" evidence="10">
    <location>
        <begin position="927"/>
        <end position="952"/>
    </location>
</feature>
<accession>A0ABP8BA94</accession>
<evidence type="ECO:0000256" key="8">
    <source>
        <dbReference type="ARBA" id="ARBA00023136"/>
    </source>
</evidence>
<evidence type="ECO:0000256" key="3">
    <source>
        <dbReference type="ARBA" id="ARBA00010942"/>
    </source>
</evidence>
<evidence type="ECO:0000256" key="4">
    <source>
        <dbReference type="ARBA" id="ARBA00022448"/>
    </source>
</evidence>
<feature type="transmembrane region" description="Helical" evidence="10">
    <location>
        <begin position="538"/>
        <end position="558"/>
    </location>
</feature>
<organism evidence="11 12">
    <name type="scientific">Pedobacter jeongneungensis</name>
    <dbReference type="NCBI Taxonomy" id="947309"/>
    <lineage>
        <taxon>Bacteria</taxon>
        <taxon>Pseudomonadati</taxon>
        <taxon>Bacteroidota</taxon>
        <taxon>Sphingobacteriia</taxon>
        <taxon>Sphingobacteriales</taxon>
        <taxon>Sphingobacteriaceae</taxon>
        <taxon>Pedobacter</taxon>
    </lineage>
</organism>
<keyword evidence="4" id="KW-0813">Transport</keyword>
<protein>
    <submittedName>
        <fullName evidence="11">CusA/CzcA family heavy metal efflux RND transporter</fullName>
    </submittedName>
</protein>
<reference evidence="12" key="1">
    <citation type="journal article" date="2019" name="Int. J. Syst. Evol. Microbiol.">
        <title>The Global Catalogue of Microorganisms (GCM) 10K type strain sequencing project: providing services to taxonomists for standard genome sequencing and annotation.</title>
        <authorList>
            <consortium name="The Broad Institute Genomics Platform"/>
            <consortium name="The Broad Institute Genome Sequencing Center for Infectious Disease"/>
            <person name="Wu L."/>
            <person name="Ma J."/>
        </authorList>
    </citation>
    <scope>NUCLEOTIDE SEQUENCE [LARGE SCALE GENOMIC DNA]</scope>
    <source>
        <strain evidence="12">JCM 17626</strain>
    </source>
</reference>
<name>A0ABP8BA94_9SPHI</name>
<feature type="coiled-coil region" evidence="9">
    <location>
        <begin position="1212"/>
        <end position="1239"/>
    </location>
</feature>
<keyword evidence="5" id="KW-1003">Cell membrane</keyword>
<comment type="similarity">
    <text evidence="2">Belongs to the outer membrane factor (OMF) (TC 1.B.17) family.</text>
</comment>
<dbReference type="Pfam" id="PF00873">
    <property type="entry name" value="ACR_tran"/>
    <property type="match status" value="1"/>
</dbReference>
<dbReference type="InterPro" id="IPR004763">
    <property type="entry name" value="CusA-like"/>
</dbReference>
<feature type="transmembrane region" description="Helical" evidence="10">
    <location>
        <begin position="1006"/>
        <end position="1030"/>
    </location>
</feature>
<dbReference type="Proteomes" id="UP001501772">
    <property type="component" value="Unassembled WGS sequence"/>
</dbReference>
<evidence type="ECO:0000256" key="10">
    <source>
        <dbReference type="SAM" id="Phobius"/>
    </source>
</evidence>
<proteinExistence type="inferred from homology"/>
<feature type="transmembrane region" description="Helical" evidence="10">
    <location>
        <begin position="876"/>
        <end position="895"/>
    </location>
</feature>
<dbReference type="InterPro" id="IPR001036">
    <property type="entry name" value="Acrflvin-R"/>
</dbReference>
<feature type="transmembrane region" description="Helical" evidence="10">
    <location>
        <begin position="1042"/>
        <end position="1061"/>
    </location>
</feature>
<dbReference type="RefSeq" id="WP_344850918.1">
    <property type="nucleotide sequence ID" value="NZ_BAABBY010000003.1"/>
</dbReference>
<evidence type="ECO:0000256" key="7">
    <source>
        <dbReference type="ARBA" id="ARBA00022989"/>
    </source>
</evidence>
<dbReference type="SUPFAM" id="SSF56954">
    <property type="entry name" value="Outer membrane efflux proteins (OEP)"/>
    <property type="match status" value="1"/>
</dbReference>
<dbReference type="Gene3D" id="3.30.70.1320">
    <property type="entry name" value="Multidrug efflux transporter AcrB pore domain like"/>
    <property type="match status" value="1"/>
</dbReference>
<dbReference type="Gene3D" id="3.30.70.1440">
    <property type="entry name" value="Multidrug efflux transporter AcrB pore domain"/>
    <property type="match status" value="1"/>
</dbReference>
<sequence length="1458" mass="160634">MLNKIIQFSIGQKLLVGIMMLALIAWGIYSLKQLPIDALPDITNNQVQIITNSPSNGAEDIERFVTYPVEQTMATIPGIEEIRSFSRFGLSVVTVVFKENVEIYWARQQVSERLAEVERNIPKGIGTPEVAPLTTGLGEIYQYVIHPKKGYEKKYNATELRSIQDWIVRRQLLGVEGIADVSSFGGYLKQYEIALNPDKLRSMDISISDIFTALEKNNQNTGGAYIDKKPNAYFIRSEGLINSIEDIENIVVRTNANSIPVLIRNVAEVRIGAATRYGAMTRNDQGEVVGAVVMMLKGANSSKVIANVKARMEQIAKNLPEGVAIEPFIDRTKLVNNAIGTVAKNLAEGALIVIFVLVLLLGNFRAGLIVASVIPLAMLFAVCLMNLFGVSGNLMSLGAIDFGLIVDGAVIIVEASLHHLGLRKNRNRLSQQEMDEEIFESASKIRNSAAFGEIIILIVYLPILALVGIEGKMFRPMAQTVAFAILGAFILSLTYVPMMSALILNKTISTKRNISDRIMAFFQRIYTPMLNFAIRARVLVVGIALALFAICLIIFNYLGAEFIPTLEEGDFAVETRVLTGSSLSQTIEASTRAAKVLKANFPEVKEVIGKIGSSEIPTDPMPVEACDLMIILKDKSDWTSASTREELAQKMQKKLEQYIPGVTFGFQQPIQMRFNELMTGARQDVVIKIYGEDFAKLSSYASKIGAIAGKIEGAQDVYVEQASGLPQVIIKFHRDKIAQFGLNIEDVNTAIRSGFAGEVAGLVFEGEKRFDMVVRLEKENRQSLEDVKNLFVTAPKGNQIPLEQLADIDYKEGPNQIQRDDAKRRITVGFNVRGRDVESIVKEIQQKIDSDIKFSPGYYPTFGGTFENLQAANKRLAIAVPLALLLILLLLYLTFSSIKHALLIFTAIPLSAIGGVLALWARGMPFSISAGIGFIALFGVAVLNGIVLISEFNRLKKEGMTDIIEIIKTGTSIRLRPVIMTALVASLGFLPMAISGGSGAEVQRPLATVVIGGLLSATLLTLLVLPILYMWVEKMGSKKIKLAPVAGLMILMVSLFAAPSAKAQTPGLSLNQAISSALQQNKAVSSASLGVSLQEQLKKTTFEMPKTDVSMMYGQYNSLVKNDQNFTISQTIPFPTLFSANAALGGERIKASRFQVASTKNELVYQVKTVYTNLQYLYSKEKLLLQQDSIYKGFVKSASLKYKTGEGNLLEKVAAETQLKEVQSQLEQNSADIEIYKSQLFTLLGSNTVEIAEKYLQEKSIVPVSDSTSVKENPLLAYFRQQIVIADKQRKVELAKALPDITLGYFNQSLTGFQNVNGSEIYFGQSKRFQGFQVGMAFPLFYKSYSAKAKAAAISKDIAASDLDLQERRLSGQYQQILREYIKNKDRYGYFQSSALPNAALILKNSRIAYQNGEIGYSEYLLNLKQVNSIYESNLMALLQLNQSINHIEFLTGNSSSL</sequence>
<feature type="transmembrane region" description="Helical" evidence="10">
    <location>
        <begin position="342"/>
        <end position="361"/>
    </location>
</feature>